<feature type="signal peptide" evidence="2">
    <location>
        <begin position="1"/>
        <end position="23"/>
    </location>
</feature>
<evidence type="ECO:0000313" key="4">
    <source>
        <dbReference type="Proteomes" id="UP000717634"/>
    </source>
</evidence>
<dbReference type="EMBL" id="JAAVTK010000006">
    <property type="protein sequence ID" value="NKI89697.1"/>
    <property type="molecule type" value="Genomic_DNA"/>
</dbReference>
<organism evidence="3 4">
    <name type="scientific">Hymenobacter artigasi</name>
    <dbReference type="NCBI Taxonomy" id="2719616"/>
    <lineage>
        <taxon>Bacteria</taxon>
        <taxon>Pseudomonadati</taxon>
        <taxon>Bacteroidota</taxon>
        <taxon>Cytophagia</taxon>
        <taxon>Cytophagales</taxon>
        <taxon>Hymenobacteraceae</taxon>
        <taxon>Hymenobacter</taxon>
    </lineage>
</organism>
<keyword evidence="2" id="KW-0732">Signal</keyword>
<evidence type="ECO:0000256" key="2">
    <source>
        <dbReference type="SAM" id="SignalP"/>
    </source>
</evidence>
<reference evidence="3 4" key="1">
    <citation type="submission" date="2020-03" db="EMBL/GenBank/DDBJ databases">
        <title>Genomic Encyclopedia of Type Strains, Phase IV (KMG-V): Genome sequencing to study the core and pangenomes of soil and plant-associated prokaryotes.</title>
        <authorList>
            <person name="Whitman W."/>
        </authorList>
    </citation>
    <scope>NUCLEOTIDE SEQUENCE [LARGE SCALE GENOMIC DNA]</scope>
    <source>
        <strain evidence="3 4">1B</strain>
    </source>
</reference>
<evidence type="ECO:0008006" key="5">
    <source>
        <dbReference type="Google" id="ProtNLM"/>
    </source>
</evidence>
<dbReference type="RefSeq" id="WP_168673326.1">
    <property type="nucleotide sequence ID" value="NZ_JAAVTK010000006.1"/>
</dbReference>
<accession>A0ABX1HHK6</accession>
<comment type="caution">
    <text evidence="3">The sequence shown here is derived from an EMBL/GenBank/DDBJ whole genome shotgun (WGS) entry which is preliminary data.</text>
</comment>
<protein>
    <recommendedName>
        <fullName evidence="5">Lipoprotein</fullName>
    </recommendedName>
</protein>
<evidence type="ECO:0000313" key="3">
    <source>
        <dbReference type="EMBL" id="NKI89697.1"/>
    </source>
</evidence>
<feature type="compositionally biased region" description="Low complexity" evidence="1">
    <location>
        <begin position="105"/>
        <end position="123"/>
    </location>
</feature>
<gene>
    <name evidence="3" type="ORF">HBN54_002296</name>
</gene>
<sequence length="149" mass="16722">MIKIFKKFALYFLLVCLSNGFFSCTNIYYVGQTSEPTKLYAASDTATTLTYTVPVGSRVLSRKKSKKYHYIIFETYTGYAYNPVLGNYHKYNSAIDGNLYGYSSTKSTSTYNSSSSSSKSSGGPVHVKGYTRKNGTYVQPHTRSAPRRR</sequence>
<proteinExistence type="predicted"/>
<evidence type="ECO:0000256" key="1">
    <source>
        <dbReference type="SAM" id="MobiDB-lite"/>
    </source>
</evidence>
<name>A0ABX1HHK6_9BACT</name>
<feature type="compositionally biased region" description="Polar residues" evidence="1">
    <location>
        <begin position="133"/>
        <end position="142"/>
    </location>
</feature>
<dbReference type="Proteomes" id="UP000717634">
    <property type="component" value="Unassembled WGS sequence"/>
</dbReference>
<feature type="region of interest" description="Disordered" evidence="1">
    <location>
        <begin position="105"/>
        <end position="149"/>
    </location>
</feature>
<dbReference type="PROSITE" id="PS51257">
    <property type="entry name" value="PROKAR_LIPOPROTEIN"/>
    <property type="match status" value="1"/>
</dbReference>
<feature type="chain" id="PRO_5046561119" description="Lipoprotein" evidence="2">
    <location>
        <begin position="24"/>
        <end position="149"/>
    </location>
</feature>
<keyword evidence="4" id="KW-1185">Reference proteome</keyword>